<keyword evidence="1" id="KW-0812">Transmembrane</keyword>
<feature type="domain" description="Putative sensor" evidence="2">
    <location>
        <begin position="36"/>
        <end position="241"/>
    </location>
</feature>
<evidence type="ECO:0000259" key="2">
    <source>
        <dbReference type="Pfam" id="PF13796"/>
    </source>
</evidence>
<feature type="transmembrane region" description="Helical" evidence="1">
    <location>
        <begin position="134"/>
        <end position="161"/>
    </location>
</feature>
<protein>
    <submittedName>
        <fullName evidence="3">Sensor domain-containing protein</fullName>
    </submittedName>
</protein>
<feature type="transmembrane region" description="Helical" evidence="1">
    <location>
        <begin position="34"/>
        <end position="53"/>
    </location>
</feature>
<dbReference type="Pfam" id="PF13796">
    <property type="entry name" value="Sensor"/>
    <property type="match status" value="1"/>
</dbReference>
<gene>
    <name evidence="3" type="ORF">HZS55_09920</name>
</gene>
<dbReference type="EMBL" id="CP058910">
    <property type="protein sequence ID" value="QLH77593.1"/>
    <property type="molecule type" value="Genomic_DNA"/>
</dbReference>
<proteinExistence type="predicted"/>
<dbReference type="OrthoDB" id="253413at2157"/>
<accession>A0A7D5T5H4</accession>
<feature type="transmembrane region" description="Helical" evidence="1">
    <location>
        <begin position="209"/>
        <end position="231"/>
    </location>
</feature>
<reference evidence="3 4" key="1">
    <citation type="submission" date="2020-07" db="EMBL/GenBank/DDBJ databases">
        <title>Halosimplex pelagicum sp. nov. and Halosimplex rubrum sp. nov., isolated from salted brown alga Laminaria, and emended description of the genus Halosimplex.</title>
        <authorList>
            <person name="Cui H."/>
        </authorList>
    </citation>
    <scope>NUCLEOTIDE SEQUENCE [LARGE SCALE GENOMIC DNA]</scope>
    <source>
        <strain evidence="3 4">R27</strain>
    </source>
</reference>
<evidence type="ECO:0000313" key="4">
    <source>
        <dbReference type="Proteomes" id="UP000509667"/>
    </source>
</evidence>
<dbReference type="AlphaFoldDB" id="A0A7D5T5H4"/>
<dbReference type="Proteomes" id="UP000509667">
    <property type="component" value="Chromosome"/>
</dbReference>
<dbReference type="InterPro" id="IPR025828">
    <property type="entry name" value="Put_sensor_dom"/>
</dbReference>
<keyword evidence="1" id="KW-1133">Transmembrane helix</keyword>
<keyword evidence="4" id="KW-1185">Reference proteome</keyword>
<evidence type="ECO:0000313" key="3">
    <source>
        <dbReference type="EMBL" id="QLH77593.1"/>
    </source>
</evidence>
<evidence type="ECO:0000256" key="1">
    <source>
        <dbReference type="SAM" id="Phobius"/>
    </source>
</evidence>
<name>A0A7D5T5H4_9EURY</name>
<sequence length="256" mass="27415">MSRLVSDLRFSAGPRALLRRFLGVPLRPQTYANLLYLSALFPLGITYVILLPLGFGLGIGLSVILVGLPLFVATLLGVRELTALERYAADRLLVADAPAGDAEVPPLTEPVAHLKHALTTLSTWKGVAFLLSKVFVGTAAFTLLVVLGTLSLSLLLVPLYYRSVNVGVRPVSGEMNVAPSVEFALQTWEIGLTIPFRLTTWYVTTLPEALAVSAFGLVATLVSLHVCNFAARAAGWYASLLVGGTDRSAIRRTLDA</sequence>
<dbReference type="RefSeq" id="WP_179911518.1">
    <property type="nucleotide sequence ID" value="NZ_CP058910.1"/>
</dbReference>
<dbReference type="KEGG" id="hrr:HZS55_09920"/>
<dbReference type="GeneID" id="56078181"/>
<feature type="transmembrane region" description="Helical" evidence="1">
    <location>
        <begin position="59"/>
        <end position="78"/>
    </location>
</feature>
<organism evidence="3 4">
    <name type="scientific">Halosimplex rubrum</name>
    <dbReference type="NCBI Taxonomy" id="869889"/>
    <lineage>
        <taxon>Archaea</taxon>
        <taxon>Methanobacteriati</taxon>
        <taxon>Methanobacteriota</taxon>
        <taxon>Stenosarchaea group</taxon>
        <taxon>Halobacteria</taxon>
        <taxon>Halobacteriales</taxon>
        <taxon>Haloarculaceae</taxon>
        <taxon>Halosimplex</taxon>
    </lineage>
</organism>
<keyword evidence="1" id="KW-0472">Membrane</keyword>